<feature type="compositionally biased region" description="Pro residues" evidence="1">
    <location>
        <begin position="1"/>
        <end position="13"/>
    </location>
</feature>
<feature type="compositionally biased region" description="Pro residues" evidence="1">
    <location>
        <begin position="140"/>
        <end position="149"/>
    </location>
</feature>
<keyword evidence="3" id="KW-1185">Reference proteome</keyword>
<sequence>MGPHPCFGPTPPDFPRDLAQRLGTQSRTGAVFHGPYMPETIRGPETSPQSSRTGGPSREAHHGAAHGAFLPTRLPGGPPLATPSSLRPYAYPQPTLSYNRPPLARPSPLGPYAYTQPTMAPGGSPLAGPSSGPYAYTQPSPLPGGPPFAGPSSLRPNVYIQPTDPRVFSTNEPNYPTVGSNDSEFWRELRPAPRSKPRKPAPGG</sequence>
<evidence type="ECO:0000256" key="1">
    <source>
        <dbReference type="SAM" id="MobiDB-lite"/>
    </source>
</evidence>
<protein>
    <submittedName>
        <fullName evidence="2">Uncharacterized protein</fullName>
    </submittedName>
</protein>
<feature type="compositionally biased region" description="Basic residues" evidence="1">
    <location>
        <begin position="193"/>
        <end position="204"/>
    </location>
</feature>
<accession>A0A4Y7PYU8</accession>
<name>A0A4Y7PYU8_9AGAM</name>
<feature type="compositionally biased region" description="Low complexity" evidence="1">
    <location>
        <begin position="120"/>
        <end position="135"/>
    </location>
</feature>
<proteinExistence type="predicted"/>
<feature type="compositionally biased region" description="Polar residues" evidence="1">
    <location>
        <begin position="168"/>
        <end position="183"/>
    </location>
</feature>
<dbReference type="Proteomes" id="UP000294933">
    <property type="component" value="Unassembled WGS sequence"/>
</dbReference>
<gene>
    <name evidence="2" type="ORF">BD410DRAFT_841868</name>
</gene>
<evidence type="ECO:0000313" key="3">
    <source>
        <dbReference type="Proteomes" id="UP000294933"/>
    </source>
</evidence>
<dbReference type="VEuPathDB" id="FungiDB:BD410DRAFT_841868"/>
<dbReference type="AlphaFoldDB" id="A0A4Y7PYU8"/>
<evidence type="ECO:0000313" key="2">
    <source>
        <dbReference type="EMBL" id="TDL19710.1"/>
    </source>
</evidence>
<feature type="region of interest" description="Disordered" evidence="1">
    <location>
        <begin position="1"/>
        <end position="204"/>
    </location>
</feature>
<reference evidence="2 3" key="1">
    <citation type="submission" date="2018-06" db="EMBL/GenBank/DDBJ databases">
        <title>A transcriptomic atlas of mushroom development highlights an independent origin of complex multicellularity.</title>
        <authorList>
            <consortium name="DOE Joint Genome Institute"/>
            <person name="Krizsan K."/>
            <person name="Almasi E."/>
            <person name="Merenyi Z."/>
            <person name="Sahu N."/>
            <person name="Viragh M."/>
            <person name="Koszo T."/>
            <person name="Mondo S."/>
            <person name="Kiss B."/>
            <person name="Balint B."/>
            <person name="Kues U."/>
            <person name="Barry K."/>
            <person name="Hegedus J.C."/>
            <person name="Henrissat B."/>
            <person name="Johnson J."/>
            <person name="Lipzen A."/>
            <person name="Ohm R."/>
            <person name="Nagy I."/>
            <person name="Pangilinan J."/>
            <person name="Yan J."/>
            <person name="Xiong Y."/>
            <person name="Grigoriev I.V."/>
            <person name="Hibbett D.S."/>
            <person name="Nagy L.G."/>
        </authorList>
    </citation>
    <scope>NUCLEOTIDE SEQUENCE [LARGE SCALE GENOMIC DNA]</scope>
    <source>
        <strain evidence="2 3">SZMC22713</strain>
    </source>
</reference>
<dbReference type="EMBL" id="ML170194">
    <property type="protein sequence ID" value="TDL19710.1"/>
    <property type="molecule type" value="Genomic_DNA"/>
</dbReference>
<organism evidence="2 3">
    <name type="scientific">Rickenella mellea</name>
    <dbReference type="NCBI Taxonomy" id="50990"/>
    <lineage>
        <taxon>Eukaryota</taxon>
        <taxon>Fungi</taxon>
        <taxon>Dikarya</taxon>
        <taxon>Basidiomycota</taxon>
        <taxon>Agaricomycotina</taxon>
        <taxon>Agaricomycetes</taxon>
        <taxon>Hymenochaetales</taxon>
        <taxon>Rickenellaceae</taxon>
        <taxon>Rickenella</taxon>
    </lineage>
</organism>